<evidence type="ECO:0000313" key="5">
    <source>
        <dbReference type="Proteomes" id="UP000306236"/>
    </source>
</evidence>
<reference evidence="4 5" key="1">
    <citation type="submission" date="2019-04" db="EMBL/GenBank/DDBJ databases">
        <title>Lampropedia sp YIM MLB12 draf genome.</title>
        <authorList>
            <person name="Wang Y.-X."/>
        </authorList>
    </citation>
    <scope>NUCLEOTIDE SEQUENCE [LARGE SCALE GENOMIC DNA]</scope>
    <source>
        <strain evidence="4 5">YIM MLB12</strain>
    </source>
</reference>
<dbReference type="HAMAP" id="MF_00649">
    <property type="entry name" value="DNA_gyrase_inhibitor_YacG"/>
    <property type="match status" value="1"/>
</dbReference>
<evidence type="ECO:0000256" key="1">
    <source>
        <dbReference type="ARBA" id="ARBA00022723"/>
    </source>
</evidence>
<protein>
    <recommendedName>
        <fullName evidence="3">DNA gyrase inhibitor YacG</fullName>
    </recommendedName>
</protein>
<evidence type="ECO:0000256" key="2">
    <source>
        <dbReference type="ARBA" id="ARBA00022833"/>
    </source>
</evidence>
<keyword evidence="5" id="KW-1185">Reference proteome</keyword>
<comment type="cofactor">
    <cofactor evidence="3">
        <name>Zn(2+)</name>
        <dbReference type="ChEBI" id="CHEBI:29105"/>
    </cofactor>
    <text evidence="3">Binds 1 zinc ion.</text>
</comment>
<accession>A0A4V3YWV2</accession>
<dbReference type="RefSeq" id="WP_136406672.1">
    <property type="nucleotide sequence ID" value="NZ_JARXRQ010000021.1"/>
</dbReference>
<dbReference type="GO" id="GO:0006355">
    <property type="term" value="P:regulation of DNA-templated transcription"/>
    <property type="evidence" value="ECO:0007669"/>
    <property type="project" value="InterPro"/>
</dbReference>
<name>A0A4V3YWV2_9BURK</name>
<sequence length="67" mass="7329">MVHSESSVSSATVVPCPQCQQPSVFAPSNRWRPFCSERCKLIDMGAWASESFRIQATPPALDEGTES</sequence>
<organism evidence="4 5">
    <name type="scientific">Lampropedia aestuarii</name>
    <dbReference type="NCBI Taxonomy" id="2562762"/>
    <lineage>
        <taxon>Bacteria</taxon>
        <taxon>Pseudomonadati</taxon>
        <taxon>Pseudomonadota</taxon>
        <taxon>Betaproteobacteria</taxon>
        <taxon>Burkholderiales</taxon>
        <taxon>Comamonadaceae</taxon>
        <taxon>Lampropedia</taxon>
    </lineage>
</organism>
<dbReference type="OrthoDB" id="9809663at2"/>
<dbReference type="InterPro" id="IPR005584">
    <property type="entry name" value="DNA_gyrase_inhibitor_YacG"/>
</dbReference>
<dbReference type="GO" id="GO:0008657">
    <property type="term" value="F:DNA topoisomerase type II (double strand cut, ATP-hydrolyzing) inhibitor activity"/>
    <property type="evidence" value="ECO:0007669"/>
    <property type="project" value="UniProtKB-UniRule"/>
</dbReference>
<feature type="binding site" evidence="3">
    <location>
        <position position="35"/>
    </location>
    <ligand>
        <name>Zn(2+)</name>
        <dbReference type="ChEBI" id="CHEBI:29105"/>
    </ligand>
</feature>
<dbReference type="EMBL" id="SSWX01000013">
    <property type="protein sequence ID" value="THJ32762.1"/>
    <property type="molecule type" value="Genomic_DNA"/>
</dbReference>
<feature type="binding site" evidence="3">
    <location>
        <position position="16"/>
    </location>
    <ligand>
        <name>Zn(2+)</name>
        <dbReference type="ChEBI" id="CHEBI:29105"/>
    </ligand>
</feature>
<dbReference type="Gene3D" id="3.30.50.10">
    <property type="entry name" value="Erythroid Transcription Factor GATA-1, subunit A"/>
    <property type="match status" value="1"/>
</dbReference>
<feature type="binding site" evidence="3">
    <location>
        <position position="39"/>
    </location>
    <ligand>
        <name>Zn(2+)</name>
        <dbReference type="ChEBI" id="CHEBI:29105"/>
    </ligand>
</feature>
<dbReference type="InterPro" id="IPR013088">
    <property type="entry name" value="Znf_NHR/GATA"/>
</dbReference>
<comment type="similarity">
    <text evidence="3">Belongs to the DNA gyrase inhibitor YacG family.</text>
</comment>
<comment type="subunit">
    <text evidence="3">Interacts with GyrB.</text>
</comment>
<dbReference type="PANTHER" id="PTHR36150:SF1">
    <property type="entry name" value="DNA GYRASE INHIBITOR YACG"/>
    <property type="match status" value="1"/>
</dbReference>
<dbReference type="Pfam" id="PF03884">
    <property type="entry name" value="YacG"/>
    <property type="match status" value="1"/>
</dbReference>
<comment type="function">
    <text evidence="3">Inhibits all the catalytic activities of DNA gyrase by preventing its interaction with DNA. Acts by binding directly to the C-terminal domain of GyrB, which probably disrupts DNA binding by the gyrase.</text>
</comment>
<keyword evidence="1 3" id="KW-0479">Metal-binding</keyword>
<dbReference type="SUPFAM" id="SSF57716">
    <property type="entry name" value="Glucocorticoid receptor-like (DNA-binding domain)"/>
    <property type="match status" value="1"/>
</dbReference>
<proteinExistence type="inferred from homology"/>
<dbReference type="PANTHER" id="PTHR36150">
    <property type="entry name" value="DNA GYRASE INHIBITOR YACG"/>
    <property type="match status" value="1"/>
</dbReference>
<dbReference type="Proteomes" id="UP000306236">
    <property type="component" value="Unassembled WGS sequence"/>
</dbReference>
<comment type="caution">
    <text evidence="4">The sequence shown here is derived from an EMBL/GenBank/DDBJ whole genome shotgun (WGS) entry which is preliminary data.</text>
</comment>
<dbReference type="GO" id="GO:0008270">
    <property type="term" value="F:zinc ion binding"/>
    <property type="evidence" value="ECO:0007669"/>
    <property type="project" value="UniProtKB-UniRule"/>
</dbReference>
<evidence type="ECO:0000313" key="4">
    <source>
        <dbReference type="EMBL" id="THJ32762.1"/>
    </source>
</evidence>
<feature type="binding site" evidence="3">
    <location>
        <position position="19"/>
    </location>
    <ligand>
        <name>Zn(2+)</name>
        <dbReference type="ChEBI" id="CHEBI:29105"/>
    </ligand>
</feature>
<evidence type="ECO:0000256" key="3">
    <source>
        <dbReference type="HAMAP-Rule" id="MF_00649"/>
    </source>
</evidence>
<keyword evidence="2 3" id="KW-0862">Zinc</keyword>
<gene>
    <name evidence="3 4" type="primary">yacG</name>
    <name evidence="4" type="ORF">E8K88_10730</name>
</gene>
<dbReference type="AlphaFoldDB" id="A0A4V3YWV2"/>